<evidence type="ECO:0000256" key="1">
    <source>
        <dbReference type="SAM" id="SignalP"/>
    </source>
</evidence>
<reference evidence="2" key="1">
    <citation type="journal article" date="2018" name="Antonie Van Leeuwenhoek">
        <title>Proteinivorax hydrogeniformans sp. nov., an anaerobic, haloalkaliphilic bacterium fermenting proteinaceous compounds with high hydrogen production.</title>
        <authorList>
            <person name="Boltyanskaya Y."/>
            <person name="Detkova E."/>
            <person name="Pimenov N."/>
            <person name="Kevbrin V."/>
        </authorList>
    </citation>
    <scope>NUCLEOTIDE SEQUENCE</scope>
    <source>
        <strain evidence="2">Z-710</strain>
    </source>
</reference>
<keyword evidence="1" id="KW-0732">Signal</keyword>
<proteinExistence type="predicted"/>
<protein>
    <recommendedName>
        <fullName evidence="3">Lipoprotein</fullName>
    </recommendedName>
</protein>
<feature type="signal peptide" evidence="1">
    <location>
        <begin position="1"/>
        <end position="20"/>
    </location>
</feature>
<gene>
    <name evidence="2" type="ORF">PRVXH_002460</name>
</gene>
<dbReference type="EMBL" id="CP159485">
    <property type="protein sequence ID" value="XCI28499.1"/>
    <property type="molecule type" value="Genomic_DNA"/>
</dbReference>
<dbReference type="AlphaFoldDB" id="A0AAU8HSG5"/>
<organism evidence="2">
    <name type="scientific">Proteinivorax hydrogeniformans</name>
    <dbReference type="NCBI Taxonomy" id="1826727"/>
    <lineage>
        <taxon>Bacteria</taxon>
        <taxon>Bacillati</taxon>
        <taxon>Bacillota</taxon>
        <taxon>Clostridia</taxon>
        <taxon>Eubacteriales</taxon>
        <taxon>Proteinivoracaceae</taxon>
        <taxon>Proteinivorax</taxon>
    </lineage>
</organism>
<name>A0AAU8HSG5_9FIRM</name>
<feature type="chain" id="PRO_5043952903" description="Lipoprotein" evidence="1">
    <location>
        <begin position="21"/>
        <end position="171"/>
    </location>
</feature>
<evidence type="ECO:0008006" key="3">
    <source>
        <dbReference type="Google" id="ProtNLM"/>
    </source>
</evidence>
<evidence type="ECO:0000313" key="2">
    <source>
        <dbReference type="EMBL" id="XCI28499.1"/>
    </source>
</evidence>
<dbReference type="RefSeq" id="WP_353893055.1">
    <property type="nucleotide sequence ID" value="NZ_CP159485.1"/>
</dbReference>
<sequence>MKLILIMVTMLALLPGCSFDADDIATLIKEHVEDMEAYEAEYILTENGQQFKVIETYEDSGNYHKIIVIFPQKHKQVIERENDEITLSFYPSDFSKKIHINDFDIPQYSYVKTITSLSNLLDYVDGADPKVAVLGENKEAKVYYEKRGVKAIELNLDGKEYKIEFEKLIVN</sequence>
<accession>A0AAU8HSG5</accession>
<reference evidence="2" key="2">
    <citation type="submission" date="2024-06" db="EMBL/GenBank/DDBJ databases">
        <authorList>
            <person name="Petrova K.O."/>
            <person name="Toshchakov S.V."/>
            <person name="Boltjanskaja Y.V."/>
            <person name="Kevbrin V.V."/>
        </authorList>
    </citation>
    <scope>NUCLEOTIDE SEQUENCE</scope>
    <source>
        <strain evidence="2">Z-710</strain>
    </source>
</reference>